<proteinExistence type="predicted"/>
<organism evidence="1">
    <name type="scientific">marine sediment metagenome</name>
    <dbReference type="NCBI Taxonomy" id="412755"/>
    <lineage>
        <taxon>unclassified sequences</taxon>
        <taxon>metagenomes</taxon>
        <taxon>ecological metagenomes</taxon>
    </lineage>
</organism>
<protein>
    <submittedName>
        <fullName evidence="1">Uncharacterized protein</fullName>
    </submittedName>
</protein>
<reference evidence="1" key="1">
    <citation type="journal article" date="2014" name="Front. Microbiol.">
        <title>High frequency of phylogenetically diverse reductive dehalogenase-homologous genes in deep subseafloor sedimentary metagenomes.</title>
        <authorList>
            <person name="Kawai M."/>
            <person name="Futagami T."/>
            <person name="Toyoda A."/>
            <person name="Takaki Y."/>
            <person name="Nishi S."/>
            <person name="Hori S."/>
            <person name="Arai W."/>
            <person name="Tsubouchi T."/>
            <person name="Morono Y."/>
            <person name="Uchiyama I."/>
            <person name="Ito T."/>
            <person name="Fujiyama A."/>
            <person name="Inagaki F."/>
            <person name="Takami H."/>
        </authorList>
    </citation>
    <scope>NUCLEOTIDE SEQUENCE</scope>
    <source>
        <strain evidence="1">Expedition CK06-06</strain>
    </source>
</reference>
<gene>
    <name evidence="1" type="ORF">S01H1_15213</name>
</gene>
<sequence>MSSQHYNDFCCYCTGQDCKEIRKCEDTDCPFFPFRYGGLERDVEKDICEKLMTETGMIE</sequence>
<evidence type="ECO:0000313" key="1">
    <source>
        <dbReference type="EMBL" id="GAF71537.1"/>
    </source>
</evidence>
<accession>X0S6J6</accession>
<dbReference type="AlphaFoldDB" id="X0S6J6"/>
<comment type="caution">
    <text evidence="1">The sequence shown here is derived from an EMBL/GenBank/DDBJ whole genome shotgun (WGS) entry which is preliminary data.</text>
</comment>
<name>X0S6J6_9ZZZZ</name>
<dbReference type="EMBL" id="BARS01007940">
    <property type="protein sequence ID" value="GAF71537.1"/>
    <property type="molecule type" value="Genomic_DNA"/>
</dbReference>